<reference evidence="1 2" key="1">
    <citation type="submission" date="2017-09" db="EMBL/GenBank/DDBJ databases">
        <authorList>
            <person name="Ehlers B."/>
            <person name="Leendertz F.H."/>
        </authorList>
    </citation>
    <scope>NUCLEOTIDE SEQUENCE [LARGE SCALE GENOMIC DNA]</scope>
    <source>
        <strain evidence="1 2">DSM 46844</strain>
    </source>
</reference>
<evidence type="ECO:0000313" key="2">
    <source>
        <dbReference type="Proteomes" id="UP000219514"/>
    </source>
</evidence>
<keyword evidence="2" id="KW-1185">Reference proteome</keyword>
<sequence>MVEKQEATVGSTYCLIVTDPMPSGVIGMVRDRFDGARVSAVPAGMVIECSIPDQAALRALLNQVWDVGGAVVLVAVMPSSERSRHGHDQR</sequence>
<protein>
    <submittedName>
        <fullName evidence="1">Uncharacterized protein</fullName>
    </submittedName>
</protein>
<gene>
    <name evidence="1" type="ORF">SAMN06893097_104271</name>
</gene>
<dbReference type="EMBL" id="OBDO01000004">
    <property type="protein sequence ID" value="SNX96556.1"/>
    <property type="molecule type" value="Genomic_DNA"/>
</dbReference>
<dbReference type="AlphaFoldDB" id="A0A285EEQ8"/>
<dbReference type="Proteomes" id="UP000219514">
    <property type="component" value="Unassembled WGS sequence"/>
</dbReference>
<proteinExistence type="predicted"/>
<name>A0A285EEQ8_9ACTN</name>
<evidence type="ECO:0000313" key="1">
    <source>
        <dbReference type="EMBL" id="SNX96556.1"/>
    </source>
</evidence>
<accession>A0A285EEQ8</accession>
<organism evidence="1 2">
    <name type="scientific">Geodermatophilus sabuli</name>
    <dbReference type="NCBI Taxonomy" id="1564158"/>
    <lineage>
        <taxon>Bacteria</taxon>
        <taxon>Bacillati</taxon>
        <taxon>Actinomycetota</taxon>
        <taxon>Actinomycetes</taxon>
        <taxon>Geodermatophilales</taxon>
        <taxon>Geodermatophilaceae</taxon>
        <taxon>Geodermatophilus</taxon>
    </lineage>
</organism>
<dbReference type="RefSeq" id="WP_172442402.1">
    <property type="nucleotide sequence ID" value="NZ_JACHXB010000002.1"/>
</dbReference>